<evidence type="ECO:0000313" key="1">
    <source>
        <dbReference type="EMBL" id="MDJ1482479.1"/>
    </source>
</evidence>
<evidence type="ECO:0000313" key="2">
    <source>
        <dbReference type="Proteomes" id="UP001241110"/>
    </source>
</evidence>
<accession>A0AAE3UA71</accession>
<organism evidence="1 2">
    <name type="scientific">Xanthocytophaga flava</name>
    <dbReference type="NCBI Taxonomy" id="3048013"/>
    <lineage>
        <taxon>Bacteria</taxon>
        <taxon>Pseudomonadati</taxon>
        <taxon>Bacteroidota</taxon>
        <taxon>Cytophagia</taxon>
        <taxon>Cytophagales</taxon>
        <taxon>Rhodocytophagaceae</taxon>
        <taxon>Xanthocytophaga</taxon>
    </lineage>
</organism>
<comment type="caution">
    <text evidence="1">The sequence shown here is derived from an EMBL/GenBank/DDBJ whole genome shotgun (WGS) entry which is preliminary data.</text>
</comment>
<dbReference type="EMBL" id="JASJOS010000008">
    <property type="protein sequence ID" value="MDJ1482479.1"/>
    <property type="molecule type" value="Genomic_DNA"/>
</dbReference>
<name>A0AAE3UA71_9BACT</name>
<evidence type="ECO:0008006" key="3">
    <source>
        <dbReference type="Google" id="ProtNLM"/>
    </source>
</evidence>
<sequence>MEIEQKNYPHSMQTKVVHFCYCVALFLVGCSDQNIKMIQADLKRLKPFPTSDDVIPVVILESFEAVPCKQDMLTATVYKVKIAHQLDTLFVFETCKEILPTNKDQGLFMVEKSPNVRSQFLIPAKSTIARGSKYVFGTLKRAIF</sequence>
<dbReference type="PROSITE" id="PS51257">
    <property type="entry name" value="PROKAR_LIPOPROTEIN"/>
    <property type="match status" value="1"/>
</dbReference>
<dbReference type="Proteomes" id="UP001241110">
    <property type="component" value="Unassembled WGS sequence"/>
</dbReference>
<protein>
    <recommendedName>
        <fullName evidence="3">Lipoprotein</fullName>
    </recommendedName>
</protein>
<dbReference type="AlphaFoldDB" id="A0AAE3UA71"/>
<gene>
    <name evidence="1" type="ORF">QNI16_18390</name>
</gene>
<reference evidence="1" key="1">
    <citation type="submission" date="2023-05" db="EMBL/GenBank/DDBJ databases">
        <authorList>
            <person name="Zhang X."/>
        </authorList>
    </citation>
    <scope>NUCLEOTIDE SEQUENCE</scope>
    <source>
        <strain evidence="1">YF14B1</strain>
    </source>
</reference>
<dbReference type="RefSeq" id="WP_313981674.1">
    <property type="nucleotide sequence ID" value="NZ_JASJOS010000008.1"/>
</dbReference>
<proteinExistence type="predicted"/>